<evidence type="ECO:0000256" key="7">
    <source>
        <dbReference type="RuleBase" id="RU000461"/>
    </source>
</evidence>
<keyword evidence="7" id="KW-0349">Heme</keyword>
<evidence type="ECO:0000256" key="2">
    <source>
        <dbReference type="ARBA" id="ARBA00010617"/>
    </source>
</evidence>
<dbReference type="SUPFAM" id="SSF48264">
    <property type="entry name" value="Cytochrome P450"/>
    <property type="match status" value="1"/>
</dbReference>
<evidence type="ECO:0000256" key="6">
    <source>
        <dbReference type="ARBA" id="ARBA00023033"/>
    </source>
</evidence>
<accession>A0ABR4BXM7</accession>
<dbReference type="InterPro" id="IPR001128">
    <property type="entry name" value="Cyt_P450"/>
</dbReference>
<dbReference type="InterPro" id="IPR036396">
    <property type="entry name" value="Cyt_P450_sf"/>
</dbReference>
<evidence type="ECO:0000256" key="5">
    <source>
        <dbReference type="ARBA" id="ARBA00023004"/>
    </source>
</evidence>
<keyword evidence="3 7" id="KW-0479">Metal-binding</keyword>
<sequence>MPAILAFRAYFSYLRAKEADEAVIQEYHCLPLSKRLPYKWPLAIDLLVEAYTHATEGRILRYFTKLIAPLGPTFEQKLLGAIGIDTLDPKNIEAILSTQFSDFGMGDRPRIWKPFIGPGIFTQDGEDWKHSRDLLRTLFMSKRLGSFQEVQESAEALIKCISVGKFVDFQPLIFSLTLDTTTYLLFGRSIRSLTDGNKEAQAFGEAFRISQEYLSHRGRLGPLYWLLNTKRFRDSNAVVHRWIDNEIGAALKTYNSIDVKTGSRKSTDSGFLGSLLEDNQDPKVLRDAMLNVLLAGRDTTGCLLTWTLRLLVSHDQVMTKLRDEVREIVGVGRKGRLPDRNDIKKMHYLSYVLKEVLRLYPSVPINSRTATKTTALPTGGGLDGRAPVLVRKGTALGFPVYCMHRRTDLYGNDAELFRPERWDPDDVANEVDLRSIGWGYLPFNGGPRVCIGQEFALLESSYLIVRLLQEFHSFEPDPTRPMPTVAQEKQDVTLVLASGDGCWIRALAEI</sequence>
<organism evidence="8 9">
    <name type="scientific">Oculimacula yallundae</name>
    <dbReference type="NCBI Taxonomy" id="86028"/>
    <lineage>
        <taxon>Eukaryota</taxon>
        <taxon>Fungi</taxon>
        <taxon>Dikarya</taxon>
        <taxon>Ascomycota</taxon>
        <taxon>Pezizomycotina</taxon>
        <taxon>Leotiomycetes</taxon>
        <taxon>Helotiales</taxon>
        <taxon>Ploettnerulaceae</taxon>
        <taxon>Oculimacula</taxon>
    </lineage>
</organism>
<keyword evidence="5 7" id="KW-0408">Iron</keyword>
<evidence type="ECO:0000313" key="9">
    <source>
        <dbReference type="Proteomes" id="UP001595075"/>
    </source>
</evidence>
<keyword evidence="6 7" id="KW-0503">Monooxygenase</keyword>
<proteinExistence type="inferred from homology"/>
<dbReference type="Proteomes" id="UP001595075">
    <property type="component" value="Unassembled WGS sequence"/>
</dbReference>
<dbReference type="PANTHER" id="PTHR24287:SF18">
    <property type="entry name" value="CYTOCHROME P450 MONOOXYGENASE APDE-RELATED"/>
    <property type="match status" value="1"/>
</dbReference>
<evidence type="ECO:0008006" key="10">
    <source>
        <dbReference type="Google" id="ProtNLM"/>
    </source>
</evidence>
<comment type="similarity">
    <text evidence="2 7">Belongs to the cytochrome P450 family.</text>
</comment>
<dbReference type="PANTHER" id="PTHR24287">
    <property type="entry name" value="P450, PUTATIVE (EUROFUNG)-RELATED"/>
    <property type="match status" value="1"/>
</dbReference>
<dbReference type="Gene3D" id="1.10.630.10">
    <property type="entry name" value="Cytochrome P450"/>
    <property type="match status" value="1"/>
</dbReference>
<comment type="caution">
    <text evidence="8">The sequence shown here is derived from an EMBL/GenBank/DDBJ whole genome shotgun (WGS) entry which is preliminary data.</text>
</comment>
<name>A0ABR4BXM7_9HELO</name>
<gene>
    <name evidence="8" type="ORF">VTL71DRAFT_6695</name>
</gene>
<protein>
    <recommendedName>
        <fullName evidence="10">Cytochrome P450</fullName>
    </recommendedName>
</protein>
<dbReference type="PRINTS" id="PR00385">
    <property type="entry name" value="P450"/>
</dbReference>
<comment type="cofactor">
    <cofactor evidence="1">
        <name>heme</name>
        <dbReference type="ChEBI" id="CHEBI:30413"/>
    </cofactor>
</comment>
<dbReference type="PRINTS" id="PR00463">
    <property type="entry name" value="EP450I"/>
</dbReference>
<dbReference type="EMBL" id="JAZHXI010000017">
    <property type="protein sequence ID" value="KAL2062429.1"/>
    <property type="molecule type" value="Genomic_DNA"/>
</dbReference>
<reference evidence="8 9" key="1">
    <citation type="journal article" date="2024" name="Commun. Biol.">
        <title>Comparative genomic analysis of thermophilic fungi reveals convergent evolutionary adaptations and gene losses.</title>
        <authorList>
            <person name="Steindorff A.S."/>
            <person name="Aguilar-Pontes M.V."/>
            <person name="Robinson A.J."/>
            <person name="Andreopoulos B."/>
            <person name="LaButti K."/>
            <person name="Kuo A."/>
            <person name="Mondo S."/>
            <person name="Riley R."/>
            <person name="Otillar R."/>
            <person name="Haridas S."/>
            <person name="Lipzen A."/>
            <person name="Grimwood J."/>
            <person name="Schmutz J."/>
            <person name="Clum A."/>
            <person name="Reid I.D."/>
            <person name="Moisan M.C."/>
            <person name="Butler G."/>
            <person name="Nguyen T.T.M."/>
            <person name="Dewar K."/>
            <person name="Conant G."/>
            <person name="Drula E."/>
            <person name="Henrissat B."/>
            <person name="Hansel C."/>
            <person name="Singer S."/>
            <person name="Hutchinson M.I."/>
            <person name="de Vries R.P."/>
            <person name="Natvig D.O."/>
            <person name="Powell A.J."/>
            <person name="Tsang A."/>
            <person name="Grigoriev I.V."/>
        </authorList>
    </citation>
    <scope>NUCLEOTIDE SEQUENCE [LARGE SCALE GENOMIC DNA]</scope>
    <source>
        <strain evidence="8 9">CBS 494.80</strain>
    </source>
</reference>
<dbReference type="InterPro" id="IPR047146">
    <property type="entry name" value="Cyt_P450_E_CYP52_fungi"/>
</dbReference>
<dbReference type="InterPro" id="IPR017972">
    <property type="entry name" value="Cyt_P450_CS"/>
</dbReference>
<dbReference type="Pfam" id="PF00067">
    <property type="entry name" value="p450"/>
    <property type="match status" value="1"/>
</dbReference>
<dbReference type="CDD" id="cd11063">
    <property type="entry name" value="CYP52"/>
    <property type="match status" value="1"/>
</dbReference>
<dbReference type="InterPro" id="IPR002401">
    <property type="entry name" value="Cyt_P450_E_grp-I"/>
</dbReference>
<keyword evidence="4 7" id="KW-0560">Oxidoreductase</keyword>
<evidence type="ECO:0000313" key="8">
    <source>
        <dbReference type="EMBL" id="KAL2062429.1"/>
    </source>
</evidence>
<dbReference type="PROSITE" id="PS00086">
    <property type="entry name" value="CYTOCHROME_P450"/>
    <property type="match status" value="1"/>
</dbReference>
<evidence type="ECO:0000256" key="1">
    <source>
        <dbReference type="ARBA" id="ARBA00001971"/>
    </source>
</evidence>
<keyword evidence="9" id="KW-1185">Reference proteome</keyword>
<evidence type="ECO:0000256" key="4">
    <source>
        <dbReference type="ARBA" id="ARBA00023002"/>
    </source>
</evidence>
<evidence type="ECO:0000256" key="3">
    <source>
        <dbReference type="ARBA" id="ARBA00022723"/>
    </source>
</evidence>